<evidence type="ECO:0000313" key="3">
    <source>
        <dbReference type="Proteomes" id="UP001165083"/>
    </source>
</evidence>
<reference evidence="2" key="1">
    <citation type="submission" date="2023-04" db="EMBL/GenBank/DDBJ databases">
        <title>Phytophthora lilii NBRC 32176.</title>
        <authorList>
            <person name="Ichikawa N."/>
            <person name="Sato H."/>
            <person name="Tonouchi N."/>
        </authorList>
    </citation>
    <scope>NUCLEOTIDE SEQUENCE</scope>
    <source>
        <strain evidence="2">NBRC 32176</strain>
    </source>
</reference>
<feature type="compositionally biased region" description="Low complexity" evidence="1">
    <location>
        <begin position="161"/>
        <end position="177"/>
    </location>
</feature>
<organism evidence="2 3">
    <name type="scientific">Phytophthora lilii</name>
    <dbReference type="NCBI Taxonomy" id="2077276"/>
    <lineage>
        <taxon>Eukaryota</taxon>
        <taxon>Sar</taxon>
        <taxon>Stramenopiles</taxon>
        <taxon>Oomycota</taxon>
        <taxon>Peronosporomycetes</taxon>
        <taxon>Peronosporales</taxon>
        <taxon>Peronosporaceae</taxon>
        <taxon>Phytophthora</taxon>
    </lineage>
</organism>
<evidence type="ECO:0000313" key="2">
    <source>
        <dbReference type="EMBL" id="GMF38926.1"/>
    </source>
</evidence>
<dbReference type="EMBL" id="BSXW01001752">
    <property type="protein sequence ID" value="GMF38926.1"/>
    <property type="molecule type" value="Genomic_DNA"/>
</dbReference>
<sequence length="191" mass="19961">MLDPIAPDYGHSLKTATPVDVTGYTEMWWQNDEYKEGFIASHEGPCEAWIDDVQIFHHDNCAAEFQIVPGQGTGGLLVVQACSCSTGWRCTSLTGRSTGSVCRSRTMVRACYHDAVFCSDATAQTLGSDATTQTPSADDAASGVEQTDGSVGGEASGAEQTVPSSTTAAPTAVTPAPKEVEASWMSVSTVG</sequence>
<keyword evidence="3" id="KW-1185">Reference proteome</keyword>
<dbReference type="AlphaFoldDB" id="A0A9W7CQX7"/>
<dbReference type="Proteomes" id="UP001165083">
    <property type="component" value="Unassembled WGS sequence"/>
</dbReference>
<feature type="region of interest" description="Disordered" evidence="1">
    <location>
        <begin position="129"/>
        <end position="191"/>
    </location>
</feature>
<name>A0A9W7CQX7_9STRA</name>
<comment type="caution">
    <text evidence="2">The sequence shown here is derived from an EMBL/GenBank/DDBJ whole genome shotgun (WGS) entry which is preliminary data.</text>
</comment>
<accession>A0A9W7CQX7</accession>
<proteinExistence type="predicted"/>
<evidence type="ECO:0000256" key="1">
    <source>
        <dbReference type="SAM" id="MobiDB-lite"/>
    </source>
</evidence>
<protein>
    <submittedName>
        <fullName evidence="2">Unnamed protein product</fullName>
    </submittedName>
</protein>
<gene>
    <name evidence="2" type="ORF">Plil01_001618100</name>
</gene>